<accession>A0A9P0YWH0</accession>
<evidence type="ECO:0000256" key="2">
    <source>
        <dbReference type="SAM" id="Phobius"/>
    </source>
</evidence>
<reference evidence="3" key="1">
    <citation type="submission" date="2022-07" db="EMBL/GenBank/DDBJ databases">
        <authorList>
            <person name="Macas J."/>
            <person name="Novak P."/>
            <person name="Neumann P."/>
        </authorList>
    </citation>
    <scope>NUCLEOTIDE SEQUENCE</scope>
</reference>
<organism evidence="3 4">
    <name type="scientific">Cuscuta europaea</name>
    <name type="common">European dodder</name>
    <dbReference type="NCBI Taxonomy" id="41803"/>
    <lineage>
        <taxon>Eukaryota</taxon>
        <taxon>Viridiplantae</taxon>
        <taxon>Streptophyta</taxon>
        <taxon>Embryophyta</taxon>
        <taxon>Tracheophyta</taxon>
        <taxon>Spermatophyta</taxon>
        <taxon>Magnoliopsida</taxon>
        <taxon>eudicotyledons</taxon>
        <taxon>Gunneridae</taxon>
        <taxon>Pentapetalae</taxon>
        <taxon>asterids</taxon>
        <taxon>lamiids</taxon>
        <taxon>Solanales</taxon>
        <taxon>Convolvulaceae</taxon>
        <taxon>Cuscuteae</taxon>
        <taxon>Cuscuta</taxon>
        <taxon>Cuscuta subgen. Cuscuta</taxon>
    </lineage>
</organism>
<dbReference type="Proteomes" id="UP001152484">
    <property type="component" value="Unassembled WGS sequence"/>
</dbReference>
<dbReference type="EMBL" id="CAMAPE010000010">
    <property type="protein sequence ID" value="CAH9078131.1"/>
    <property type="molecule type" value="Genomic_DNA"/>
</dbReference>
<proteinExistence type="predicted"/>
<comment type="caution">
    <text evidence="3">The sequence shown here is derived from an EMBL/GenBank/DDBJ whole genome shotgun (WGS) entry which is preliminary data.</text>
</comment>
<protein>
    <submittedName>
        <fullName evidence="3">Uncharacterized protein</fullName>
    </submittedName>
</protein>
<keyword evidence="2" id="KW-0472">Membrane</keyword>
<keyword evidence="2" id="KW-1133">Transmembrane helix</keyword>
<name>A0A9P0YWH0_CUSEU</name>
<feature type="transmembrane region" description="Helical" evidence="2">
    <location>
        <begin position="38"/>
        <end position="58"/>
    </location>
</feature>
<evidence type="ECO:0000256" key="1">
    <source>
        <dbReference type="SAM" id="MobiDB-lite"/>
    </source>
</evidence>
<sequence length="108" mass="12481">MVKDLVVLKFKNIPSICVYTLKHTPTPLPDHLFPYSHFSPHLPFVFLLSLLFLWTLTLQTHSAFGLSFQKAPLPYEDDDRDLSGERRTDGDMSRNSSLLPYAKFEGRR</sequence>
<keyword evidence="4" id="KW-1185">Reference proteome</keyword>
<feature type="region of interest" description="Disordered" evidence="1">
    <location>
        <begin position="71"/>
        <end position="108"/>
    </location>
</feature>
<dbReference type="AlphaFoldDB" id="A0A9P0YWH0"/>
<evidence type="ECO:0000313" key="3">
    <source>
        <dbReference type="EMBL" id="CAH9078131.1"/>
    </source>
</evidence>
<gene>
    <name evidence="3" type="ORF">CEURO_LOCUS6586</name>
</gene>
<feature type="compositionally biased region" description="Basic and acidic residues" evidence="1">
    <location>
        <begin position="81"/>
        <end position="92"/>
    </location>
</feature>
<keyword evidence="2" id="KW-0812">Transmembrane</keyword>
<evidence type="ECO:0000313" key="4">
    <source>
        <dbReference type="Proteomes" id="UP001152484"/>
    </source>
</evidence>